<dbReference type="PANTHER" id="PTHR37820:SF1">
    <property type="entry name" value="CELL DIVISION PROTEIN FTSQ"/>
    <property type="match status" value="1"/>
</dbReference>
<evidence type="ECO:0000256" key="4">
    <source>
        <dbReference type="ARBA" id="ARBA00022692"/>
    </source>
</evidence>
<gene>
    <name evidence="10" type="ORF">IFE08_08630</name>
</gene>
<comment type="subcellular location">
    <subcellularLocation>
        <location evidence="1">Membrane</location>
    </subcellularLocation>
</comment>
<dbReference type="GO" id="GO:0005886">
    <property type="term" value="C:plasma membrane"/>
    <property type="evidence" value="ECO:0007669"/>
    <property type="project" value="TreeGrafter"/>
</dbReference>
<keyword evidence="7" id="KW-0131">Cell cycle</keyword>
<evidence type="ECO:0000313" key="11">
    <source>
        <dbReference type="Proteomes" id="UP000593915"/>
    </source>
</evidence>
<name>A0A7S7AWA4_9SPIR</name>
<evidence type="ECO:0000256" key="2">
    <source>
        <dbReference type="ARBA" id="ARBA00022475"/>
    </source>
</evidence>
<proteinExistence type="predicted"/>
<dbReference type="InterPro" id="IPR050487">
    <property type="entry name" value="FtsQ_DivIB"/>
</dbReference>
<keyword evidence="2" id="KW-1003">Cell membrane</keyword>
<accession>A0A7S7AWA4</accession>
<dbReference type="RefSeq" id="WP_024467230.1">
    <property type="nucleotide sequence ID" value="NZ_CP061839.1"/>
</dbReference>
<evidence type="ECO:0000259" key="9">
    <source>
        <dbReference type="PROSITE" id="PS51779"/>
    </source>
</evidence>
<dbReference type="AlphaFoldDB" id="A0A7S7AWA4"/>
<evidence type="ECO:0000256" key="6">
    <source>
        <dbReference type="ARBA" id="ARBA00023136"/>
    </source>
</evidence>
<dbReference type="InterPro" id="IPR013685">
    <property type="entry name" value="POTRA_FtsQ_type"/>
</dbReference>
<protein>
    <submittedName>
        <fullName evidence="10">FtsQ-type POTRA domain-containing protein</fullName>
    </submittedName>
</protein>
<dbReference type="Proteomes" id="UP000593915">
    <property type="component" value="Chromosome"/>
</dbReference>
<keyword evidence="4 8" id="KW-0812">Transmembrane</keyword>
<dbReference type="Pfam" id="PF08478">
    <property type="entry name" value="POTRA_1"/>
    <property type="match status" value="1"/>
</dbReference>
<evidence type="ECO:0000256" key="5">
    <source>
        <dbReference type="ARBA" id="ARBA00022989"/>
    </source>
</evidence>
<feature type="transmembrane region" description="Helical" evidence="8">
    <location>
        <begin position="35"/>
        <end position="58"/>
    </location>
</feature>
<evidence type="ECO:0000256" key="7">
    <source>
        <dbReference type="ARBA" id="ARBA00023306"/>
    </source>
</evidence>
<reference evidence="10 11" key="1">
    <citation type="submission" date="2020-09" db="EMBL/GenBank/DDBJ databases">
        <title>Characterization of Treponema spp. from bovine digital dermatitis in Korea.</title>
        <authorList>
            <person name="Espiritu H.M."/>
            <person name="Cho Y.I."/>
            <person name="Mamuad L."/>
        </authorList>
    </citation>
    <scope>NUCLEOTIDE SEQUENCE [LARGE SCALE GENOMIC DNA]</scope>
    <source>
        <strain evidence="10 11">KS1</strain>
    </source>
</reference>
<evidence type="ECO:0000256" key="1">
    <source>
        <dbReference type="ARBA" id="ARBA00004370"/>
    </source>
</evidence>
<organism evidence="10 11">
    <name type="scientific">Treponema pedis</name>
    <dbReference type="NCBI Taxonomy" id="409322"/>
    <lineage>
        <taxon>Bacteria</taxon>
        <taxon>Pseudomonadati</taxon>
        <taxon>Spirochaetota</taxon>
        <taxon>Spirochaetia</taxon>
        <taxon>Spirochaetales</taxon>
        <taxon>Treponemataceae</taxon>
        <taxon>Treponema</taxon>
    </lineage>
</organism>
<dbReference type="Gene3D" id="3.10.20.310">
    <property type="entry name" value="membrane protein fhac"/>
    <property type="match status" value="1"/>
</dbReference>
<dbReference type="InterPro" id="IPR034746">
    <property type="entry name" value="POTRA"/>
</dbReference>
<evidence type="ECO:0000256" key="3">
    <source>
        <dbReference type="ARBA" id="ARBA00022618"/>
    </source>
</evidence>
<keyword evidence="5 8" id="KW-1133">Transmembrane helix</keyword>
<dbReference type="PANTHER" id="PTHR37820">
    <property type="entry name" value="CELL DIVISION PROTEIN DIVIB"/>
    <property type="match status" value="1"/>
</dbReference>
<dbReference type="GO" id="GO:0051301">
    <property type="term" value="P:cell division"/>
    <property type="evidence" value="ECO:0007669"/>
    <property type="project" value="UniProtKB-KW"/>
</dbReference>
<dbReference type="PROSITE" id="PS51779">
    <property type="entry name" value="POTRA"/>
    <property type="match status" value="1"/>
</dbReference>
<dbReference type="EMBL" id="CP061839">
    <property type="protein sequence ID" value="QOW59926.1"/>
    <property type="molecule type" value="Genomic_DNA"/>
</dbReference>
<keyword evidence="3" id="KW-0132">Cell division</keyword>
<evidence type="ECO:0000256" key="8">
    <source>
        <dbReference type="SAM" id="Phobius"/>
    </source>
</evidence>
<sequence length="285" mass="31951">MADVFCSWEHDKYSEEIYFENKNFRSEKKRGIKPLLIKILIMFFVIALAVEVIFYAIILPSRSAAIIEISGCENLSPYEIQKLSGLSGEVKWLSINSSAVSKRLVSSPLIASVTVEKKFPDRISIKVAERQPVAVSFAEINGKTVPMEIDKDGVVFRIGSGAVTRNLPIVTGLTFNNPRAGMKINKRLTELFVQLDLLQKKQPVLLNEVSEIKIEPGRYGGYDLRIYPVKTRFSIITSKILTEDTLRYMLLLIDVACDTGLDKDISELDIRGSNAIYKKRGGGNE</sequence>
<evidence type="ECO:0000313" key="10">
    <source>
        <dbReference type="EMBL" id="QOW59926.1"/>
    </source>
</evidence>
<keyword evidence="6 8" id="KW-0472">Membrane</keyword>
<feature type="domain" description="POTRA" evidence="9">
    <location>
        <begin position="62"/>
        <end position="130"/>
    </location>
</feature>